<reference evidence="10 11" key="1">
    <citation type="journal article" date="2017" name="PLoS Biol.">
        <title>The sea cucumber genome provides insights into morphological evolution and visceral regeneration.</title>
        <authorList>
            <person name="Zhang X."/>
            <person name="Sun L."/>
            <person name="Yuan J."/>
            <person name="Sun Y."/>
            <person name="Gao Y."/>
            <person name="Zhang L."/>
            <person name="Li S."/>
            <person name="Dai H."/>
            <person name="Hamel J.F."/>
            <person name="Liu C."/>
            <person name="Yu Y."/>
            <person name="Liu S."/>
            <person name="Lin W."/>
            <person name="Guo K."/>
            <person name="Jin S."/>
            <person name="Xu P."/>
            <person name="Storey K.B."/>
            <person name="Huan P."/>
            <person name="Zhang T."/>
            <person name="Zhou Y."/>
            <person name="Zhang J."/>
            <person name="Lin C."/>
            <person name="Li X."/>
            <person name="Xing L."/>
            <person name="Huo D."/>
            <person name="Sun M."/>
            <person name="Wang L."/>
            <person name="Mercier A."/>
            <person name="Li F."/>
            <person name="Yang H."/>
            <person name="Xiang J."/>
        </authorList>
    </citation>
    <scope>NUCLEOTIDE SEQUENCE [LARGE SCALE GENOMIC DNA]</scope>
    <source>
        <strain evidence="10">Shaxun</strain>
        <tissue evidence="10">Muscle</tissue>
    </source>
</reference>
<evidence type="ECO:0000256" key="5">
    <source>
        <dbReference type="ARBA" id="ARBA00022847"/>
    </source>
</evidence>
<evidence type="ECO:0000313" key="10">
    <source>
        <dbReference type="EMBL" id="PIK39879.1"/>
    </source>
</evidence>
<name>A0A2G8JVX8_STIJA</name>
<dbReference type="AlphaFoldDB" id="A0A2G8JVX8"/>
<evidence type="ECO:0000256" key="7">
    <source>
        <dbReference type="ARBA" id="ARBA00023136"/>
    </source>
</evidence>
<protein>
    <submittedName>
        <fullName evidence="10">Putative proton-coupled folate transporter</fullName>
    </submittedName>
</protein>
<organism evidence="10 11">
    <name type="scientific">Stichopus japonicus</name>
    <name type="common">Sea cucumber</name>
    <dbReference type="NCBI Taxonomy" id="307972"/>
    <lineage>
        <taxon>Eukaryota</taxon>
        <taxon>Metazoa</taxon>
        <taxon>Echinodermata</taxon>
        <taxon>Eleutherozoa</taxon>
        <taxon>Echinozoa</taxon>
        <taxon>Holothuroidea</taxon>
        <taxon>Aspidochirotacea</taxon>
        <taxon>Aspidochirotida</taxon>
        <taxon>Stichopodidae</taxon>
        <taxon>Apostichopus</taxon>
    </lineage>
</organism>
<evidence type="ECO:0000256" key="2">
    <source>
        <dbReference type="ARBA" id="ARBA00022448"/>
    </source>
</evidence>
<dbReference type="InterPro" id="IPR036259">
    <property type="entry name" value="MFS_trans_sf"/>
</dbReference>
<dbReference type="EMBL" id="MRZV01001190">
    <property type="protein sequence ID" value="PIK39879.1"/>
    <property type="molecule type" value="Genomic_DNA"/>
</dbReference>
<evidence type="ECO:0000256" key="9">
    <source>
        <dbReference type="SAM" id="Phobius"/>
    </source>
</evidence>
<feature type="transmembrane region" description="Helical" evidence="9">
    <location>
        <begin position="128"/>
        <end position="148"/>
    </location>
</feature>
<keyword evidence="6 9" id="KW-1133">Transmembrane helix</keyword>
<dbReference type="PANTHER" id="PTHR23507:SF2">
    <property type="entry name" value="PROTON-COUPLED FOLATE TRANSPORTER"/>
    <property type="match status" value="1"/>
</dbReference>
<evidence type="ECO:0000313" key="11">
    <source>
        <dbReference type="Proteomes" id="UP000230750"/>
    </source>
</evidence>
<dbReference type="Proteomes" id="UP000230750">
    <property type="component" value="Unassembled WGS sequence"/>
</dbReference>
<sequence>MSDTINETTPLIKDDRDNIPKSRGAVLASRRWITVEPIIMAVALGYGILMVVQSQYVHHYFTNIYGGNVSYSQCLPNISDSQLRVNEEIQAETTLWSIYMTVCVSIGSIPVGFVLGSYSDQIGRKIPLGISVSGMFLCSLSSFLTILFELPLWFLLLGTGILGLSGGFMLMVSVCMSYAADVTDENNRMIHIIVLDVLLFLMVGVPQLGIGFLIKNVGYAVPFLIVMTVSLLVLAYIIYTRIIAGDRGEERSGRGEVPRKEDLQ</sequence>
<dbReference type="GO" id="GO:0015293">
    <property type="term" value="F:symporter activity"/>
    <property type="evidence" value="ECO:0007669"/>
    <property type="project" value="UniProtKB-KW"/>
</dbReference>
<proteinExistence type="predicted"/>
<evidence type="ECO:0000256" key="1">
    <source>
        <dbReference type="ARBA" id="ARBA00004554"/>
    </source>
</evidence>
<keyword evidence="3" id="KW-1003">Cell membrane</keyword>
<feature type="transmembrane region" description="Helical" evidence="9">
    <location>
        <begin position="32"/>
        <end position="52"/>
    </location>
</feature>
<evidence type="ECO:0000256" key="4">
    <source>
        <dbReference type="ARBA" id="ARBA00022692"/>
    </source>
</evidence>
<keyword evidence="5" id="KW-0769">Symport</keyword>
<feature type="transmembrane region" description="Helical" evidence="9">
    <location>
        <begin position="220"/>
        <end position="239"/>
    </location>
</feature>
<dbReference type="PANTHER" id="PTHR23507">
    <property type="entry name" value="ZGC:174356"/>
    <property type="match status" value="1"/>
</dbReference>
<dbReference type="Gene3D" id="1.20.1250.20">
    <property type="entry name" value="MFS general substrate transporter like domains"/>
    <property type="match status" value="1"/>
</dbReference>
<comment type="subcellular location">
    <subcellularLocation>
        <location evidence="1">Basolateral cell membrane</location>
        <topology evidence="1">Multi-pass membrane protein</topology>
    </subcellularLocation>
</comment>
<keyword evidence="4 9" id="KW-0812">Transmembrane</keyword>
<dbReference type="GO" id="GO:0016323">
    <property type="term" value="C:basolateral plasma membrane"/>
    <property type="evidence" value="ECO:0007669"/>
    <property type="project" value="UniProtKB-SubCell"/>
</dbReference>
<dbReference type="SUPFAM" id="SSF103473">
    <property type="entry name" value="MFS general substrate transporter"/>
    <property type="match status" value="1"/>
</dbReference>
<keyword evidence="8" id="KW-0325">Glycoprotein</keyword>
<accession>A0A2G8JVX8</accession>
<feature type="transmembrane region" description="Helical" evidence="9">
    <location>
        <begin position="154"/>
        <end position="180"/>
    </location>
</feature>
<evidence type="ECO:0000256" key="8">
    <source>
        <dbReference type="ARBA" id="ARBA00023180"/>
    </source>
</evidence>
<evidence type="ECO:0000256" key="3">
    <source>
        <dbReference type="ARBA" id="ARBA00022475"/>
    </source>
</evidence>
<gene>
    <name evidence="10" type="ORF">BSL78_23271</name>
</gene>
<comment type="caution">
    <text evidence="10">The sequence shown here is derived from an EMBL/GenBank/DDBJ whole genome shotgun (WGS) entry which is preliminary data.</text>
</comment>
<feature type="transmembrane region" description="Helical" evidence="9">
    <location>
        <begin position="192"/>
        <end position="214"/>
    </location>
</feature>
<dbReference type="OrthoDB" id="3026777at2759"/>
<feature type="transmembrane region" description="Helical" evidence="9">
    <location>
        <begin position="96"/>
        <end position="116"/>
    </location>
</feature>
<keyword evidence="11" id="KW-1185">Reference proteome</keyword>
<evidence type="ECO:0000256" key="6">
    <source>
        <dbReference type="ARBA" id="ARBA00022989"/>
    </source>
</evidence>
<keyword evidence="7 9" id="KW-0472">Membrane</keyword>
<keyword evidence="2" id="KW-0813">Transport</keyword>